<evidence type="ECO:0000256" key="1">
    <source>
        <dbReference type="SAM" id="MobiDB-lite"/>
    </source>
</evidence>
<feature type="region of interest" description="Disordered" evidence="1">
    <location>
        <begin position="17"/>
        <end position="44"/>
    </location>
</feature>
<keyword evidence="3" id="KW-1185">Reference proteome</keyword>
<gene>
    <name evidence="2" type="ORF">FMOSSE_LOCUS4727</name>
</gene>
<protein>
    <submittedName>
        <fullName evidence="2">14807_t:CDS:1</fullName>
    </submittedName>
</protein>
<dbReference type="EMBL" id="CAJVPP010000821">
    <property type="protein sequence ID" value="CAG8514812.1"/>
    <property type="molecule type" value="Genomic_DNA"/>
</dbReference>
<dbReference type="Proteomes" id="UP000789375">
    <property type="component" value="Unassembled WGS sequence"/>
</dbReference>
<organism evidence="2 3">
    <name type="scientific">Funneliformis mosseae</name>
    <name type="common">Endomycorrhizal fungus</name>
    <name type="synonym">Glomus mosseae</name>
    <dbReference type="NCBI Taxonomy" id="27381"/>
    <lineage>
        <taxon>Eukaryota</taxon>
        <taxon>Fungi</taxon>
        <taxon>Fungi incertae sedis</taxon>
        <taxon>Mucoromycota</taxon>
        <taxon>Glomeromycotina</taxon>
        <taxon>Glomeromycetes</taxon>
        <taxon>Glomerales</taxon>
        <taxon>Glomeraceae</taxon>
        <taxon>Funneliformis</taxon>
    </lineage>
</organism>
<feature type="region of interest" description="Disordered" evidence="1">
    <location>
        <begin position="260"/>
        <end position="294"/>
    </location>
</feature>
<evidence type="ECO:0000313" key="2">
    <source>
        <dbReference type="EMBL" id="CAG8514812.1"/>
    </source>
</evidence>
<name>A0A9N9A2E1_FUNMO</name>
<dbReference type="AlphaFoldDB" id="A0A9N9A2E1"/>
<accession>A0A9N9A2E1</accession>
<sequence>MGLTNKSLRYEVLVYSKTKSSPDNEQQHQQTTSTLMADDDSSSTNSAATALFETRVQRFPCDRENMQQYWIPEGFHPILVPRTYLTANSLVATSNFSRQLMNTERGNLFSGNGHQLHSINDINDIELRRRRNPNFNNPSSCANNGGIMKKKRRNPNMNVNALNLNRRTILGHSSPTVNINTAIHRQKIKERISAIRNAAVTISSSSSLKSNISSDCDYISPSIKIGEMWKNEPENVKKHYERLAIRKKFAQALAFEQKISSSSCGRPNSKSIPSSNVLSPRQHHVNQTTPPGSSYRLPVHSNAVEGVNAVNCSSSPSSSSIDNTAVHINNHQDVDNSLIGHRYENASSAPSSPITSLKHGNRPISDWMTHPEREVYDENSSDFDLDTDNNSTINTIAY</sequence>
<feature type="compositionally biased region" description="Polar residues" evidence="1">
    <location>
        <begin position="260"/>
        <end position="292"/>
    </location>
</feature>
<evidence type="ECO:0000313" key="3">
    <source>
        <dbReference type="Proteomes" id="UP000789375"/>
    </source>
</evidence>
<reference evidence="2" key="1">
    <citation type="submission" date="2021-06" db="EMBL/GenBank/DDBJ databases">
        <authorList>
            <person name="Kallberg Y."/>
            <person name="Tangrot J."/>
            <person name="Rosling A."/>
        </authorList>
    </citation>
    <scope>NUCLEOTIDE SEQUENCE</scope>
    <source>
        <strain evidence="2">87-6 pot B 2015</strain>
    </source>
</reference>
<comment type="caution">
    <text evidence="2">The sequence shown here is derived from an EMBL/GenBank/DDBJ whole genome shotgun (WGS) entry which is preliminary data.</text>
</comment>
<proteinExistence type="predicted"/>